<evidence type="ECO:0000256" key="7">
    <source>
        <dbReference type="ARBA" id="ARBA00022832"/>
    </source>
</evidence>
<dbReference type="GeneTree" id="ENSGT00530000062962"/>
<protein>
    <recommendedName>
        <fullName evidence="4 15">Very-long-chain (3R)-3-hydroxyacyl-CoA dehydratase</fullName>
        <ecNumber evidence="4 15">4.2.1.134</ecNumber>
    </recommendedName>
</protein>
<dbReference type="GO" id="GO:0042761">
    <property type="term" value="P:very long-chain fatty acid biosynthetic process"/>
    <property type="evidence" value="ECO:0007669"/>
    <property type="project" value="TreeGrafter"/>
</dbReference>
<accession>A0A8C5FJF0</accession>
<keyword evidence="6 15" id="KW-0812">Transmembrane</keyword>
<reference evidence="16" key="2">
    <citation type="submission" date="2025-09" db="UniProtKB">
        <authorList>
            <consortium name="Ensembl"/>
        </authorList>
    </citation>
    <scope>IDENTIFICATION</scope>
</reference>
<sequence length="304" mass="35127">MLSACVKNVNYVLHSLQYQVFAFGNSFPTEVCQKERKKNGQPTNTHTHKHKHNTHKVAAAVARPAALQGLKMCMYVLGWVWKSELRFTARFLYVFTYNMFQFCAHTWILANMTVRFLMFGRDALADTFYSIGVVMSLCQLFTVLELFHIADGIDKSWILPRLFQVVERNLLLFTIVMMEEIQSKPVVCAQFFLWNILGLLRYPQELLCVMGSPSLNMLWNRYTLYVPTYILAAVAEGVTVYQAVNHLEKAGRGRLQLPISSPNRVPILLKTYLIILAVGATVTVWQLVKERQQRLEKWNKKLKK</sequence>
<dbReference type="InterPro" id="IPR007482">
    <property type="entry name" value="Tyr_Pase-like_PTPLA"/>
</dbReference>
<keyword evidence="11 15" id="KW-0275">Fatty acid biosynthesis</keyword>
<evidence type="ECO:0000256" key="9">
    <source>
        <dbReference type="ARBA" id="ARBA00023098"/>
    </source>
</evidence>
<dbReference type="PANTHER" id="PTHR11035">
    <property type="entry name" value="VERY-LONG-CHAIN (3R)-3-HYDROXYACYL-COA DEHYDRATASE"/>
    <property type="match status" value="1"/>
</dbReference>
<dbReference type="GO" id="GO:0102158">
    <property type="term" value="F:very-long-chain (3R)-3-hydroxyacyl-CoA dehydratase activity"/>
    <property type="evidence" value="ECO:0007669"/>
    <property type="project" value="UniProtKB-EC"/>
</dbReference>
<organism evidence="16 17">
    <name type="scientific">Gadus morhua</name>
    <name type="common">Atlantic cod</name>
    <dbReference type="NCBI Taxonomy" id="8049"/>
    <lineage>
        <taxon>Eukaryota</taxon>
        <taxon>Metazoa</taxon>
        <taxon>Chordata</taxon>
        <taxon>Craniata</taxon>
        <taxon>Vertebrata</taxon>
        <taxon>Euteleostomi</taxon>
        <taxon>Actinopterygii</taxon>
        <taxon>Neopterygii</taxon>
        <taxon>Teleostei</taxon>
        <taxon>Neoteleostei</taxon>
        <taxon>Acanthomorphata</taxon>
        <taxon>Zeiogadaria</taxon>
        <taxon>Gadariae</taxon>
        <taxon>Gadiformes</taxon>
        <taxon>Gadoidei</taxon>
        <taxon>Gadidae</taxon>
        <taxon>Gadus</taxon>
    </lineage>
</organism>
<comment type="subcellular location">
    <subcellularLocation>
        <location evidence="15">Endoplasmic reticulum membrane</location>
        <topology evidence="15">Multi-pass membrane protein</topology>
    </subcellularLocation>
    <subcellularLocation>
        <location evidence="1">Membrane</location>
        <topology evidence="1">Multi-pass membrane protein</topology>
    </subcellularLocation>
</comment>
<keyword evidence="7 15" id="KW-0276">Fatty acid metabolism</keyword>
<comment type="similarity">
    <text evidence="3 15">Belongs to the very long-chain fatty acids dehydratase HACD family.</text>
</comment>
<keyword evidence="8 15" id="KW-1133">Transmembrane helix</keyword>
<evidence type="ECO:0000256" key="5">
    <source>
        <dbReference type="ARBA" id="ARBA00022516"/>
    </source>
</evidence>
<reference evidence="16" key="1">
    <citation type="submission" date="2025-08" db="UniProtKB">
        <authorList>
            <consortium name="Ensembl"/>
        </authorList>
    </citation>
    <scope>IDENTIFICATION</scope>
</reference>
<dbReference type="GO" id="GO:0005789">
    <property type="term" value="C:endoplasmic reticulum membrane"/>
    <property type="evidence" value="ECO:0007669"/>
    <property type="project" value="UniProtKB-SubCell"/>
</dbReference>
<comment type="function">
    <text evidence="15">Catalyzes the third of the four reactions of the long-chain fatty acids elongation cycle. This endoplasmic reticulum-bound enzymatic process, allows the addition of two carbons to the chain of long- and very long-chain fatty acids/VLCFAs per cycle. This enzyme catalyzes the dehydration of the 3-hydroxyacyl-CoA intermediate into trans-2,3-enoyl-CoA, within each cycle of fatty acid elongation. Thereby, it participates to the production of VLCFAs of different chain lengths that are involved in multiple biological processes as precursors of membrane lipids and lipid mediators.</text>
</comment>
<keyword evidence="15" id="KW-0256">Endoplasmic reticulum</keyword>
<comment type="pathway">
    <text evidence="2 15">Lipid metabolism; fatty acid biosynthesis.</text>
</comment>
<evidence type="ECO:0000256" key="10">
    <source>
        <dbReference type="ARBA" id="ARBA00023136"/>
    </source>
</evidence>
<evidence type="ECO:0000256" key="3">
    <source>
        <dbReference type="ARBA" id="ARBA00007811"/>
    </source>
</evidence>
<name>A0A8C5FJF0_GADMO</name>
<dbReference type="PANTHER" id="PTHR11035:SF16">
    <property type="entry name" value="VERY-LONG-CHAIN (3R)-3-HYDROXYACYL-COA DEHYDRATASE 4"/>
    <property type="match status" value="1"/>
</dbReference>
<comment type="catalytic activity">
    <reaction evidence="14">
        <text>a very-long-chain (3R)-3-hydroxyacyl-CoA = a very-long-chain (2E)-enoyl-CoA + H2O</text>
        <dbReference type="Rhea" id="RHEA:45812"/>
        <dbReference type="ChEBI" id="CHEBI:15377"/>
        <dbReference type="ChEBI" id="CHEBI:83728"/>
        <dbReference type="ChEBI" id="CHEBI:85440"/>
        <dbReference type="EC" id="4.2.1.134"/>
    </reaction>
    <physiologicalReaction direction="left-to-right" evidence="14">
        <dbReference type="Rhea" id="RHEA:45813"/>
    </physiologicalReaction>
</comment>
<keyword evidence="5 15" id="KW-0444">Lipid biosynthesis</keyword>
<evidence type="ECO:0000313" key="16">
    <source>
        <dbReference type="Ensembl" id="ENSGMOP00000040964.1"/>
    </source>
</evidence>
<comment type="catalytic activity">
    <reaction evidence="13">
        <text>(3R)-hydroxyhexadecanoyl-CoA = (2E)-hexadecenoyl-CoA + H2O</text>
        <dbReference type="Rhea" id="RHEA:39159"/>
        <dbReference type="ChEBI" id="CHEBI:15377"/>
        <dbReference type="ChEBI" id="CHEBI:61526"/>
        <dbReference type="ChEBI" id="CHEBI:74278"/>
    </reaction>
    <physiologicalReaction direction="left-to-right" evidence="13">
        <dbReference type="Rhea" id="RHEA:39160"/>
    </physiologicalReaction>
</comment>
<feature type="transmembrane region" description="Helical" evidence="15">
    <location>
        <begin position="91"/>
        <end position="108"/>
    </location>
</feature>
<evidence type="ECO:0000256" key="2">
    <source>
        <dbReference type="ARBA" id="ARBA00005194"/>
    </source>
</evidence>
<keyword evidence="17" id="KW-1185">Reference proteome</keyword>
<dbReference type="EC" id="4.2.1.134" evidence="4 15"/>
<dbReference type="OMA" id="CGHTWIF"/>
<evidence type="ECO:0000313" key="17">
    <source>
        <dbReference type="Proteomes" id="UP000694546"/>
    </source>
</evidence>
<dbReference type="Proteomes" id="UP000694546">
    <property type="component" value="Chromosome 17"/>
</dbReference>
<keyword evidence="12 15" id="KW-0456">Lyase</keyword>
<dbReference type="Pfam" id="PF04387">
    <property type="entry name" value="PTPLA"/>
    <property type="match status" value="1"/>
</dbReference>
<evidence type="ECO:0000256" key="13">
    <source>
        <dbReference type="ARBA" id="ARBA00023688"/>
    </source>
</evidence>
<evidence type="ECO:0000256" key="11">
    <source>
        <dbReference type="ARBA" id="ARBA00023160"/>
    </source>
</evidence>
<gene>
    <name evidence="16" type="primary">HACD4</name>
</gene>
<evidence type="ECO:0000256" key="15">
    <source>
        <dbReference type="RuleBase" id="RU363109"/>
    </source>
</evidence>
<evidence type="ECO:0000256" key="6">
    <source>
        <dbReference type="ARBA" id="ARBA00022692"/>
    </source>
</evidence>
<feature type="transmembrane region" description="Helical" evidence="15">
    <location>
        <begin position="265"/>
        <end position="288"/>
    </location>
</feature>
<keyword evidence="9 15" id="KW-0443">Lipid metabolism</keyword>
<dbReference type="GO" id="GO:0030148">
    <property type="term" value="P:sphingolipid biosynthetic process"/>
    <property type="evidence" value="ECO:0007669"/>
    <property type="project" value="TreeGrafter"/>
</dbReference>
<proteinExistence type="inferred from homology"/>
<evidence type="ECO:0000256" key="8">
    <source>
        <dbReference type="ARBA" id="ARBA00022989"/>
    </source>
</evidence>
<dbReference type="AlphaFoldDB" id="A0A8C5FJF0"/>
<dbReference type="GO" id="GO:0030497">
    <property type="term" value="P:fatty acid elongation"/>
    <property type="evidence" value="ECO:0007669"/>
    <property type="project" value="TreeGrafter"/>
</dbReference>
<evidence type="ECO:0000256" key="14">
    <source>
        <dbReference type="ARBA" id="ARBA00023727"/>
    </source>
</evidence>
<feature type="transmembrane region" description="Helical" evidence="15">
    <location>
        <begin position="128"/>
        <end position="147"/>
    </location>
</feature>
<evidence type="ECO:0000256" key="12">
    <source>
        <dbReference type="ARBA" id="ARBA00023239"/>
    </source>
</evidence>
<dbReference type="UniPathway" id="UPA00094"/>
<keyword evidence="10 15" id="KW-0472">Membrane</keyword>
<evidence type="ECO:0000256" key="4">
    <source>
        <dbReference type="ARBA" id="ARBA00013122"/>
    </source>
</evidence>
<comment type="caution">
    <text evidence="15">Lacks conserved residue(s) required for the propagation of feature annotation.</text>
</comment>
<feature type="transmembrane region" description="Helical" evidence="15">
    <location>
        <begin position="222"/>
        <end position="244"/>
    </location>
</feature>
<dbReference type="Ensembl" id="ENSGMOT00000047858.1">
    <property type="protein sequence ID" value="ENSGMOP00000040964.1"/>
    <property type="gene ID" value="ENSGMOG00000000843.2"/>
</dbReference>
<evidence type="ECO:0000256" key="1">
    <source>
        <dbReference type="ARBA" id="ARBA00004141"/>
    </source>
</evidence>